<feature type="domain" description="RRM" evidence="4">
    <location>
        <begin position="32"/>
        <end position="113"/>
    </location>
</feature>
<dbReference type="Proteomes" id="UP001331761">
    <property type="component" value="Unassembled WGS sequence"/>
</dbReference>
<dbReference type="PANTHER" id="PTHR24012">
    <property type="entry name" value="RNA BINDING PROTEIN"/>
    <property type="match status" value="1"/>
</dbReference>
<dbReference type="SUPFAM" id="SSF54928">
    <property type="entry name" value="RNA-binding domain, RBD"/>
    <property type="match status" value="2"/>
</dbReference>
<gene>
    <name evidence="5" type="ORF">GCK32_017695</name>
</gene>
<dbReference type="SMART" id="SM00360">
    <property type="entry name" value="RRM"/>
    <property type="match status" value="2"/>
</dbReference>
<evidence type="ECO:0000313" key="6">
    <source>
        <dbReference type="Proteomes" id="UP001331761"/>
    </source>
</evidence>
<organism evidence="5 6">
    <name type="scientific">Trichostrongylus colubriformis</name>
    <name type="common">Black scour worm</name>
    <dbReference type="NCBI Taxonomy" id="6319"/>
    <lineage>
        <taxon>Eukaryota</taxon>
        <taxon>Metazoa</taxon>
        <taxon>Ecdysozoa</taxon>
        <taxon>Nematoda</taxon>
        <taxon>Chromadorea</taxon>
        <taxon>Rhabditida</taxon>
        <taxon>Rhabditina</taxon>
        <taxon>Rhabditomorpha</taxon>
        <taxon>Strongyloidea</taxon>
        <taxon>Trichostrongylidae</taxon>
        <taxon>Trichostrongylus</taxon>
    </lineage>
</organism>
<dbReference type="Pfam" id="PF00076">
    <property type="entry name" value="RRM_1"/>
    <property type="match status" value="2"/>
</dbReference>
<dbReference type="GO" id="GO:0003723">
    <property type="term" value="F:RNA binding"/>
    <property type="evidence" value="ECO:0007669"/>
    <property type="project" value="UniProtKB-UniRule"/>
</dbReference>
<reference evidence="5 6" key="1">
    <citation type="submission" date="2019-10" db="EMBL/GenBank/DDBJ databases">
        <title>Assembly and Annotation for the nematode Trichostrongylus colubriformis.</title>
        <authorList>
            <person name="Martin J."/>
        </authorList>
    </citation>
    <scope>NUCLEOTIDE SEQUENCE [LARGE SCALE GENOMIC DNA]</scope>
    <source>
        <strain evidence="5">G859</strain>
        <tissue evidence="5">Whole worm</tissue>
    </source>
</reference>
<protein>
    <submittedName>
        <fullName evidence="5">ELAV-type RNA binding protein variant B</fullName>
    </submittedName>
</protein>
<evidence type="ECO:0000259" key="4">
    <source>
        <dbReference type="PROSITE" id="PS50102"/>
    </source>
</evidence>
<keyword evidence="1" id="KW-0677">Repeat</keyword>
<sequence>MSPVWNLWGSVKELRCIVSLGYIERCLDIQYPSAICGAIPRHWNEPDCRKLFEKYGPVFSLNILRDRQTQVSKGCCFVTFYHRRDAIAAQSALHNIETIDGMHHPVQMKPADTENRNERKLFIGQLAKKHNEDDIRSSFGKFGHIEECTVLREADGKSRGCAFVTYTNRTSALAAIKDMHHSTTMEVAFQFLYRPLFCHT</sequence>
<dbReference type="Gene3D" id="3.30.70.330">
    <property type="match status" value="2"/>
</dbReference>
<comment type="caution">
    <text evidence="5">The sequence shown here is derived from an EMBL/GenBank/DDBJ whole genome shotgun (WGS) entry which is preliminary data.</text>
</comment>
<keyword evidence="6" id="KW-1185">Reference proteome</keyword>
<evidence type="ECO:0000256" key="3">
    <source>
        <dbReference type="PROSITE-ProRule" id="PRU00176"/>
    </source>
</evidence>
<dbReference type="InterPro" id="IPR000504">
    <property type="entry name" value="RRM_dom"/>
</dbReference>
<evidence type="ECO:0000256" key="1">
    <source>
        <dbReference type="ARBA" id="ARBA00022737"/>
    </source>
</evidence>
<dbReference type="FunFam" id="3.30.70.330:FF:000013">
    <property type="entry name" value="CUGBP Elav-like family member 1 isoform 2"/>
    <property type="match status" value="1"/>
</dbReference>
<dbReference type="PROSITE" id="PS50102">
    <property type="entry name" value="RRM"/>
    <property type="match status" value="2"/>
</dbReference>
<dbReference type="EMBL" id="WIXE01019917">
    <property type="protein sequence ID" value="KAK5969654.1"/>
    <property type="molecule type" value="Genomic_DNA"/>
</dbReference>
<name>A0AAN8F5D5_TRICO</name>
<proteinExistence type="predicted"/>
<keyword evidence="2 3" id="KW-0694">RNA-binding</keyword>
<feature type="domain" description="RRM" evidence="4">
    <location>
        <begin position="119"/>
        <end position="192"/>
    </location>
</feature>
<dbReference type="InterPro" id="IPR035979">
    <property type="entry name" value="RBD_domain_sf"/>
</dbReference>
<accession>A0AAN8F5D5</accession>
<dbReference type="InterPro" id="IPR012677">
    <property type="entry name" value="Nucleotide-bd_a/b_plait_sf"/>
</dbReference>
<dbReference type="AlphaFoldDB" id="A0AAN8F5D5"/>
<evidence type="ECO:0000256" key="2">
    <source>
        <dbReference type="ARBA" id="ARBA00022884"/>
    </source>
</evidence>
<evidence type="ECO:0000313" key="5">
    <source>
        <dbReference type="EMBL" id="KAK5969654.1"/>
    </source>
</evidence>